<evidence type="ECO:0000259" key="7">
    <source>
        <dbReference type="Pfam" id="PF10256"/>
    </source>
</evidence>
<evidence type="ECO:0000313" key="9">
    <source>
        <dbReference type="Proteomes" id="UP001458880"/>
    </source>
</evidence>
<protein>
    <recommendedName>
        <fullName evidence="4">Ras modification protein ERF4</fullName>
    </recommendedName>
</protein>
<evidence type="ECO:0000256" key="5">
    <source>
        <dbReference type="ARBA" id="ARBA00022824"/>
    </source>
</evidence>
<dbReference type="Proteomes" id="UP001458880">
    <property type="component" value="Unassembled WGS sequence"/>
</dbReference>
<comment type="similarity">
    <text evidence="2">Belongs to the ERF4 family.</text>
</comment>
<evidence type="ECO:0000256" key="1">
    <source>
        <dbReference type="ARBA" id="ARBA00004406"/>
    </source>
</evidence>
<dbReference type="GO" id="GO:0002178">
    <property type="term" value="C:palmitoyltransferase complex"/>
    <property type="evidence" value="ECO:0007669"/>
    <property type="project" value="TreeGrafter"/>
</dbReference>
<reference evidence="8 9" key="1">
    <citation type="journal article" date="2024" name="BMC Genomics">
        <title>De novo assembly and annotation of Popillia japonica's genome with initial clues to its potential as an invasive pest.</title>
        <authorList>
            <person name="Cucini C."/>
            <person name="Boschi S."/>
            <person name="Funari R."/>
            <person name="Cardaioli E."/>
            <person name="Iannotti N."/>
            <person name="Marturano G."/>
            <person name="Paoli F."/>
            <person name="Bruttini M."/>
            <person name="Carapelli A."/>
            <person name="Frati F."/>
            <person name="Nardi F."/>
        </authorList>
    </citation>
    <scope>NUCLEOTIDE SEQUENCE [LARGE SCALE GENOMIC DNA]</scope>
    <source>
        <strain evidence="8">DMR45628</strain>
    </source>
</reference>
<sequence length="206" mass="23161">MSNHHNNGARAGETEQMAPSQCLKVFIQRDYSEGTVVKFQTRFPSELDGRIERQAFELTINRLNEYFAEAEKASCSAYCEGCLACLTAYLIYICKETHYEKCLRKVSKFVAEQNERVYQPRGLTEFFIKENSSGLLIIRGLSNCPALEKFHGPPKQLHLAVGGRSRRDMIVNCSVRDSCERPILLVTGVATNNSISNIVVTVSLES</sequence>
<dbReference type="Pfam" id="PF10256">
    <property type="entry name" value="Erf4"/>
    <property type="match status" value="1"/>
</dbReference>
<comment type="caution">
    <text evidence="8">The sequence shown here is derived from an EMBL/GenBank/DDBJ whole genome shotgun (WGS) entry which is preliminary data.</text>
</comment>
<dbReference type="PANTHER" id="PTHR13254">
    <property type="entry name" value="GOLGI AUTOANTIGEN, GOLGIN SUBFAMILY A, 7"/>
    <property type="match status" value="1"/>
</dbReference>
<dbReference type="InterPro" id="IPR019383">
    <property type="entry name" value="Golgin_A_7/ERF4"/>
</dbReference>
<dbReference type="AlphaFoldDB" id="A0AAW1MNY3"/>
<keyword evidence="5" id="KW-0256">Endoplasmic reticulum</keyword>
<keyword evidence="9" id="KW-1185">Reference proteome</keyword>
<dbReference type="GO" id="GO:0006612">
    <property type="term" value="P:protein targeting to membrane"/>
    <property type="evidence" value="ECO:0007669"/>
    <property type="project" value="TreeGrafter"/>
</dbReference>
<evidence type="ECO:0000256" key="6">
    <source>
        <dbReference type="ARBA" id="ARBA00023136"/>
    </source>
</evidence>
<name>A0AAW1MNY3_POPJA</name>
<keyword evidence="6" id="KW-0472">Membrane</keyword>
<proteinExistence type="inferred from homology"/>
<comment type="subcellular location">
    <subcellularLocation>
        <location evidence="1">Endoplasmic reticulum membrane</location>
        <topology evidence="1">Peripheral membrane protein</topology>
    </subcellularLocation>
</comment>
<dbReference type="PANTHER" id="PTHR13254:SF0">
    <property type="entry name" value="GOLGIN SUBFAMILY A MEMBER 7_ERF4 DOMAIN-CONTAINING PROTEIN"/>
    <property type="match status" value="1"/>
</dbReference>
<evidence type="ECO:0000256" key="3">
    <source>
        <dbReference type="ARBA" id="ARBA00011396"/>
    </source>
</evidence>
<dbReference type="GO" id="GO:0005789">
    <property type="term" value="C:endoplasmic reticulum membrane"/>
    <property type="evidence" value="ECO:0007669"/>
    <property type="project" value="UniProtKB-SubCell"/>
</dbReference>
<dbReference type="EMBL" id="JASPKY010000034">
    <property type="protein sequence ID" value="KAK9747055.1"/>
    <property type="molecule type" value="Genomic_DNA"/>
</dbReference>
<comment type="subunit">
    <text evidence="3">Interacts with ERF2.</text>
</comment>
<evidence type="ECO:0000256" key="2">
    <source>
        <dbReference type="ARBA" id="ARBA00007732"/>
    </source>
</evidence>
<organism evidence="8 9">
    <name type="scientific">Popillia japonica</name>
    <name type="common">Japanese beetle</name>
    <dbReference type="NCBI Taxonomy" id="7064"/>
    <lineage>
        <taxon>Eukaryota</taxon>
        <taxon>Metazoa</taxon>
        <taxon>Ecdysozoa</taxon>
        <taxon>Arthropoda</taxon>
        <taxon>Hexapoda</taxon>
        <taxon>Insecta</taxon>
        <taxon>Pterygota</taxon>
        <taxon>Neoptera</taxon>
        <taxon>Endopterygota</taxon>
        <taxon>Coleoptera</taxon>
        <taxon>Polyphaga</taxon>
        <taxon>Scarabaeiformia</taxon>
        <taxon>Scarabaeidae</taxon>
        <taxon>Rutelinae</taxon>
        <taxon>Popillia</taxon>
    </lineage>
</organism>
<feature type="domain" description="Golgin subfamily A member 7/ERF4" evidence="7">
    <location>
        <begin position="25"/>
        <end position="138"/>
    </location>
</feature>
<dbReference type="InterPro" id="IPR051371">
    <property type="entry name" value="Ras_palmitoyltransferase"/>
</dbReference>
<accession>A0AAW1MNY3</accession>
<evidence type="ECO:0000313" key="8">
    <source>
        <dbReference type="EMBL" id="KAK9747055.1"/>
    </source>
</evidence>
<evidence type="ECO:0000256" key="4">
    <source>
        <dbReference type="ARBA" id="ARBA00018463"/>
    </source>
</evidence>
<gene>
    <name evidence="8" type="ORF">QE152_g5591</name>
</gene>